<evidence type="ECO:0000313" key="9">
    <source>
        <dbReference type="Proteomes" id="UP000124789"/>
    </source>
</evidence>
<evidence type="ECO:0000256" key="2">
    <source>
        <dbReference type="ARBA" id="ARBA00020572"/>
    </source>
</evidence>
<evidence type="ECO:0000256" key="3">
    <source>
        <dbReference type="ARBA" id="ARBA00022553"/>
    </source>
</evidence>
<evidence type="ECO:0000256" key="7">
    <source>
        <dbReference type="SAM" id="MobiDB-lite"/>
    </source>
</evidence>
<comment type="similarity">
    <text evidence="1">Belongs to the rubulavirus/avulavirus P protein family.</text>
</comment>
<feature type="region of interest" description="Disordered" evidence="7">
    <location>
        <begin position="55"/>
        <end position="91"/>
    </location>
</feature>
<feature type="coiled-coil region" evidence="6">
    <location>
        <begin position="218"/>
        <end position="245"/>
    </location>
</feature>
<proteinExistence type="inferred from homology"/>
<evidence type="ECO:0000256" key="6">
    <source>
        <dbReference type="SAM" id="Coils"/>
    </source>
</evidence>
<dbReference type="Proteomes" id="UP000124789">
    <property type="component" value="Genome"/>
</dbReference>
<feature type="compositionally biased region" description="Polar residues" evidence="7">
    <location>
        <begin position="55"/>
        <end position="68"/>
    </location>
</feature>
<dbReference type="Pfam" id="PF03210">
    <property type="entry name" value="Paramyx_P_V_C"/>
    <property type="match status" value="1"/>
</dbReference>
<gene>
    <name evidence="8" type="primary">V/P</name>
</gene>
<evidence type="ECO:0000313" key="8">
    <source>
        <dbReference type="EMBL" id="BAN57610.1"/>
    </source>
</evidence>
<protein>
    <recommendedName>
        <fullName evidence="2">Phosphoprotein</fullName>
    </recommendedName>
</protein>
<accession>A0A060N6N2</accession>
<evidence type="ECO:0000256" key="1">
    <source>
        <dbReference type="ARBA" id="ARBA00009016"/>
    </source>
</evidence>
<keyword evidence="3" id="KW-0597">Phosphoprotein</keyword>
<keyword evidence="4" id="KW-0693">Viral RNA replication</keyword>
<reference evidence="8 9" key="1">
    <citation type="journal article" date="2004" name="Biologicals">
        <title>Neurovirulence of mumps virus: intraspinal inoculation test in marmosets.</title>
        <authorList>
            <person name="Saika S."/>
            <person name="Kidokoro M."/>
            <person name="Aoki A."/>
            <person name="Ohkawa T."/>
        </authorList>
    </citation>
    <scope>NUCLEOTIDE SEQUENCE [LARGE SCALE GENOMIC DNA]</scope>
    <source>
        <strain evidence="8">MuVi/NK-M46.JPN/0.70[B]</strain>
    </source>
</reference>
<dbReference type="CDD" id="cd21031">
    <property type="entry name" value="MEV_P-protein-C_like"/>
    <property type="match status" value="1"/>
</dbReference>
<evidence type="ECO:0000256" key="4">
    <source>
        <dbReference type="ARBA" id="ARBA00022953"/>
    </source>
</evidence>
<dbReference type="EMBL" id="AB827968">
    <property type="protein sequence ID" value="BAN57610.1"/>
    <property type="molecule type" value="Viral_cRNA"/>
</dbReference>
<organism evidence="8 9">
    <name type="scientific">Mumps orthorubulavirus</name>
    <name type="common">MuV</name>
    <dbReference type="NCBI Taxonomy" id="2560602"/>
    <lineage>
        <taxon>Viruses</taxon>
        <taxon>Riboviria</taxon>
        <taxon>Orthornavirae</taxon>
        <taxon>Negarnaviricota</taxon>
        <taxon>Haploviricotina</taxon>
        <taxon>Monjiviricetes</taxon>
        <taxon>Mononegavirales</taxon>
        <taxon>Paramyxoviridae</taxon>
        <taxon>Rubulavirinae</taxon>
        <taxon>Orthorubulavirus</taxon>
        <taxon>Orthorubulavirus parotitidis</taxon>
    </lineage>
</organism>
<evidence type="ECO:0000256" key="5">
    <source>
        <dbReference type="ARBA" id="ARBA00063621"/>
    </source>
</evidence>
<feature type="region of interest" description="Disordered" evidence="7">
    <location>
        <begin position="145"/>
        <end position="208"/>
    </location>
</feature>
<reference evidence="8 9" key="2">
    <citation type="journal article" date="2006" name="Comp. Immunol. Microbiol. Infect. Dis.">
        <title>Development and biological properties of a new live attenuated mumps vaccine.</title>
        <authorList>
            <person name="Saika S."/>
            <person name="Kidokoro M."/>
            <person name="Kubonoya H."/>
            <person name="Ito K."/>
            <person name="Ohkawa T."/>
            <person name="Aoki A."/>
            <person name="Nagata N."/>
            <person name="Suzuki K."/>
        </authorList>
    </citation>
    <scope>NUCLEOTIDE SEQUENCE [LARGE SCALE GENOMIC DNA]</scope>
    <source>
        <strain evidence="8">MuVi/NK-M46.JPN/0.70[B]</strain>
    </source>
</reference>
<dbReference type="Gene3D" id="1.10.8.10">
    <property type="entry name" value="DNA helicase RuvA subunit, C-terminal domain"/>
    <property type="match status" value="1"/>
</dbReference>
<sequence>MDQLIKQDETGDLIETGMNVANHFLSAPIQGTNSLSKATIIPGVAPVLIGNPEQKNIQYPTTSHQGPKSKSRGSGARPIIVSSSEGGTGGTQIPEPLFAQTGQGGIVTTVYQDPTIQPTGSYRSVELAKIGKERMINRFVEKPRTSTPVTEFKRGGPGAAAQGQTIQEEGIDGNGASAGSKERSGSLSGATPYAHLSLPQQDSTPANVGIAPQSAISANEIMDLLRGMDARLQHLEQKVDKVLAQGSMVTQIKNELSTVKTTLATIEGMMATVKIMDPGNPTGVPVDELRRSFSDHVTIVSGPGDVSFSSGEEPTLYLDELARPVPKPRPAKQPKSQPVKDLAGRKVMITKMITDCVGNPQMKQVFEQRLAKASTEDALNDIKRDIIRSAI</sequence>
<name>A0A060N6N2_MUMPV</name>
<dbReference type="InterPro" id="IPR004897">
    <property type="entry name" value="P/V_Pprotein_paramyxoviral"/>
</dbReference>
<comment type="subunit">
    <text evidence="5">Homotetramer. Interacts (via multimerization domain) with polymerase L; this interaction forms the polymerase L-P complex. Interacts (via N-terminus) with N0 (via Ncore); this interaction allows P to chaperon N0 to avoid N polymerization before encapsidation. Interacts (via C-terminus) with N-RNA template; this interaction positions the polymerase on the template for both transcription and replication. Interacts with host RPS6KB1 kinase; this interaction may play a role in the viral replication and transcription.</text>
</comment>
<keyword evidence="6" id="KW-0175">Coiled coil</keyword>
<dbReference type="Gene3D" id="1.20.5.300">
    <property type="match status" value="1"/>
</dbReference>